<sequence>MFSLQDLGAPVIGAPMAGGPSTPALAAAVSNAGGLGSLAAAYRTPEDVAADIARTRTLTDRPFAVNLFVHAAVNAARPAGTGGSVPAAGSAEREAAVARYRAVLAPEAARYGIELPATDASATDGWDAKLEIVLDLDVPVVSFMFGIPPADVVEALHRRGAVVIMTATDDAEAAAADAHGADLICVQGPLAGGHRGTHAVEKTPGRRSLEALLAAVRAVTDLPLAAAGGISGPGHAAQAFTAGAQAVQVGTALLRTPESGALPEHKDSLAGGRYTETRLTRSFTGRLARGLRNGFIDRYDSLARAAFPEDGQLTAPLRARAAAAHDADGLALWAGVNFADACQEPAADIVRRLAAARR</sequence>
<keyword evidence="11" id="KW-1185">Reference proteome</keyword>
<keyword evidence="7 10" id="KW-0503">Monooxygenase</keyword>
<comment type="cofactor">
    <cofactor evidence="1">
        <name>FMN</name>
        <dbReference type="ChEBI" id="CHEBI:58210"/>
    </cofactor>
</comment>
<reference evidence="10 11" key="1">
    <citation type="submission" date="2020-04" db="EMBL/GenBank/DDBJ databases">
        <authorList>
            <person name="Liu S."/>
        </authorList>
    </citation>
    <scope>NUCLEOTIDE SEQUENCE [LARGE SCALE GENOMIC DNA]</scope>
    <source>
        <strain evidence="10 11">CGMCC 1.15091</strain>
    </source>
</reference>
<gene>
    <name evidence="10" type="ORF">HER39_13535</name>
</gene>
<dbReference type="PANTHER" id="PTHR42747:SF3">
    <property type="entry name" value="NITRONATE MONOOXYGENASE-RELATED"/>
    <property type="match status" value="1"/>
</dbReference>
<accession>A0ABX1JRY2</accession>
<evidence type="ECO:0000256" key="4">
    <source>
        <dbReference type="ARBA" id="ARBA00022630"/>
    </source>
</evidence>
<organism evidence="10 11">
    <name type="scientific">Arthrobacter deserti</name>
    <dbReference type="NCBI Taxonomy" id="1742687"/>
    <lineage>
        <taxon>Bacteria</taxon>
        <taxon>Bacillati</taxon>
        <taxon>Actinomycetota</taxon>
        <taxon>Actinomycetes</taxon>
        <taxon>Micrococcales</taxon>
        <taxon>Micrococcaceae</taxon>
        <taxon>Arthrobacter</taxon>
    </lineage>
</organism>
<keyword evidence="4" id="KW-0285">Flavoprotein</keyword>
<name>A0ABX1JRY2_9MICC</name>
<dbReference type="CDD" id="cd04730">
    <property type="entry name" value="NPD_like"/>
    <property type="match status" value="1"/>
</dbReference>
<dbReference type="EMBL" id="JAAZSR010000256">
    <property type="protein sequence ID" value="NKX51569.1"/>
    <property type="molecule type" value="Genomic_DNA"/>
</dbReference>
<proteinExistence type="inferred from homology"/>
<evidence type="ECO:0000256" key="2">
    <source>
        <dbReference type="ARBA" id="ARBA00009881"/>
    </source>
</evidence>
<dbReference type="Gene3D" id="3.20.20.70">
    <property type="entry name" value="Aldolase class I"/>
    <property type="match status" value="1"/>
</dbReference>
<keyword evidence="3" id="KW-0216">Detoxification</keyword>
<comment type="catalytic activity">
    <reaction evidence="9">
        <text>3 propionate 3-nitronate + 3 O2 + H2O = 3 3-oxopropanoate + 2 nitrate + nitrite + H2O2 + 3 H(+)</text>
        <dbReference type="Rhea" id="RHEA:57332"/>
        <dbReference type="ChEBI" id="CHEBI:15377"/>
        <dbReference type="ChEBI" id="CHEBI:15378"/>
        <dbReference type="ChEBI" id="CHEBI:15379"/>
        <dbReference type="ChEBI" id="CHEBI:16240"/>
        <dbReference type="ChEBI" id="CHEBI:16301"/>
        <dbReference type="ChEBI" id="CHEBI:17632"/>
        <dbReference type="ChEBI" id="CHEBI:33190"/>
        <dbReference type="ChEBI" id="CHEBI:136067"/>
    </reaction>
</comment>
<evidence type="ECO:0000256" key="7">
    <source>
        <dbReference type="ARBA" id="ARBA00023033"/>
    </source>
</evidence>
<evidence type="ECO:0000256" key="5">
    <source>
        <dbReference type="ARBA" id="ARBA00022643"/>
    </source>
</evidence>
<evidence type="ECO:0000256" key="6">
    <source>
        <dbReference type="ARBA" id="ARBA00023002"/>
    </source>
</evidence>
<dbReference type="GO" id="GO:0004497">
    <property type="term" value="F:monooxygenase activity"/>
    <property type="evidence" value="ECO:0007669"/>
    <property type="project" value="UniProtKB-KW"/>
</dbReference>
<dbReference type="Proteomes" id="UP000523795">
    <property type="component" value="Unassembled WGS sequence"/>
</dbReference>
<dbReference type="SUPFAM" id="SSF51412">
    <property type="entry name" value="Inosine monophosphate dehydrogenase (IMPDH)"/>
    <property type="match status" value="1"/>
</dbReference>
<dbReference type="PANTHER" id="PTHR42747">
    <property type="entry name" value="NITRONATE MONOOXYGENASE-RELATED"/>
    <property type="match status" value="1"/>
</dbReference>
<evidence type="ECO:0000256" key="1">
    <source>
        <dbReference type="ARBA" id="ARBA00001917"/>
    </source>
</evidence>
<evidence type="ECO:0000256" key="9">
    <source>
        <dbReference type="ARBA" id="ARBA00049401"/>
    </source>
</evidence>
<comment type="caution">
    <text evidence="10">The sequence shown here is derived from an EMBL/GenBank/DDBJ whole genome shotgun (WGS) entry which is preliminary data.</text>
</comment>
<dbReference type="Pfam" id="PF03060">
    <property type="entry name" value="NMO"/>
    <property type="match status" value="1"/>
</dbReference>
<evidence type="ECO:0000313" key="11">
    <source>
        <dbReference type="Proteomes" id="UP000523795"/>
    </source>
</evidence>
<dbReference type="InterPro" id="IPR004136">
    <property type="entry name" value="NMO"/>
</dbReference>
<evidence type="ECO:0000256" key="3">
    <source>
        <dbReference type="ARBA" id="ARBA00022575"/>
    </source>
</evidence>
<keyword evidence="5" id="KW-0288">FMN</keyword>
<dbReference type="InterPro" id="IPR013785">
    <property type="entry name" value="Aldolase_TIM"/>
</dbReference>
<evidence type="ECO:0000256" key="8">
    <source>
        <dbReference type="ARBA" id="ARBA00031155"/>
    </source>
</evidence>
<protein>
    <recommendedName>
        <fullName evidence="8">Propionate 3-nitronate monooxygenase</fullName>
    </recommendedName>
</protein>
<evidence type="ECO:0000313" key="10">
    <source>
        <dbReference type="EMBL" id="NKX51569.1"/>
    </source>
</evidence>
<keyword evidence="6" id="KW-0560">Oxidoreductase</keyword>
<comment type="similarity">
    <text evidence="2">Belongs to the nitronate monooxygenase family. NMO class I subfamily.</text>
</comment>